<gene>
    <name evidence="1" type="ORF">C2G38_2186583</name>
</gene>
<dbReference type="Proteomes" id="UP000266673">
    <property type="component" value="Unassembled WGS sequence"/>
</dbReference>
<accession>A0A397V7U0</accession>
<evidence type="ECO:0000313" key="2">
    <source>
        <dbReference type="Proteomes" id="UP000266673"/>
    </source>
</evidence>
<keyword evidence="2" id="KW-1185">Reference proteome</keyword>
<dbReference type="OrthoDB" id="120976at2759"/>
<name>A0A397V7U0_9GLOM</name>
<organism evidence="1 2">
    <name type="scientific">Gigaspora rosea</name>
    <dbReference type="NCBI Taxonomy" id="44941"/>
    <lineage>
        <taxon>Eukaryota</taxon>
        <taxon>Fungi</taxon>
        <taxon>Fungi incertae sedis</taxon>
        <taxon>Mucoromycota</taxon>
        <taxon>Glomeromycotina</taxon>
        <taxon>Glomeromycetes</taxon>
        <taxon>Diversisporales</taxon>
        <taxon>Gigasporaceae</taxon>
        <taxon>Gigaspora</taxon>
    </lineage>
</organism>
<proteinExistence type="predicted"/>
<dbReference type="AlphaFoldDB" id="A0A397V7U0"/>
<sequence length="81" mass="9450">MIELILIETVGIGQFGLKWMAKEEEFDDILQDFSGIGIIFFLKCGLNFIISSYRTTIDKDGLNWFDKCNRFENTAKDKKLY</sequence>
<protein>
    <submittedName>
        <fullName evidence="1">Uncharacterized protein</fullName>
    </submittedName>
</protein>
<reference evidence="1 2" key="1">
    <citation type="submission" date="2018-06" db="EMBL/GenBank/DDBJ databases">
        <title>Comparative genomics reveals the genomic features of Rhizophagus irregularis, R. cerebriforme, R. diaphanum and Gigaspora rosea, and their symbiotic lifestyle signature.</title>
        <authorList>
            <person name="Morin E."/>
            <person name="San Clemente H."/>
            <person name="Chen E.C.H."/>
            <person name="De La Providencia I."/>
            <person name="Hainaut M."/>
            <person name="Kuo A."/>
            <person name="Kohler A."/>
            <person name="Murat C."/>
            <person name="Tang N."/>
            <person name="Roy S."/>
            <person name="Loubradou J."/>
            <person name="Henrissat B."/>
            <person name="Grigoriev I.V."/>
            <person name="Corradi N."/>
            <person name="Roux C."/>
            <person name="Martin F.M."/>
        </authorList>
    </citation>
    <scope>NUCLEOTIDE SEQUENCE [LARGE SCALE GENOMIC DNA]</scope>
    <source>
        <strain evidence="1 2">DAOM 194757</strain>
    </source>
</reference>
<dbReference type="EMBL" id="QKWP01000588">
    <property type="protein sequence ID" value="RIB17718.1"/>
    <property type="molecule type" value="Genomic_DNA"/>
</dbReference>
<comment type="caution">
    <text evidence="1">The sequence shown here is derived from an EMBL/GenBank/DDBJ whole genome shotgun (WGS) entry which is preliminary data.</text>
</comment>
<evidence type="ECO:0000313" key="1">
    <source>
        <dbReference type="EMBL" id="RIB17718.1"/>
    </source>
</evidence>